<dbReference type="GO" id="GO:0016887">
    <property type="term" value="F:ATP hydrolysis activity"/>
    <property type="evidence" value="ECO:0007669"/>
    <property type="project" value="InterPro"/>
</dbReference>
<dbReference type="GO" id="GO:0005739">
    <property type="term" value="C:mitochondrion"/>
    <property type="evidence" value="ECO:0007669"/>
    <property type="project" value="TreeGrafter"/>
</dbReference>
<dbReference type="Proteomes" id="UP000236291">
    <property type="component" value="Unassembled WGS sequence"/>
</dbReference>
<comment type="caution">
    <text evidence="4">The sequence shown here is derived from an EMBL/GenBank/DDBJ whole genome shotgun (WGS) entry which is preliminary data.</text>
</comment>
<keyword evidence="2" id="KW-0067">ATP-binding</keyword>
<feature type="coiled-coil region" evidence="3">
    <location>
        <begin position="75"/>
        <end position="128"/>
    </location>
</feature>
<proteinExistence type="predicted"/>
<dbReference type="STRING" id="57577.A0A2K3MGZ6"/>
<evidence type="ECO:0000313" key="5">
    <source>
        <dbReference type="Proteomes" id="UP000236291"/>
    </source>
</evidence>
<dbReference type="PANTHER" id="PTHR12169">
    <property type="entry name" value="ATPASE N2B"/>
    <property type="match status" value="1"/>
</dbReference>
<evidence type="ECO:0000313" key="4">
    <source>
        <dbReference type="EMBL" id="PNX90072.1"/>
    </source>
</evidence>
<evidence type="ECO:0000256" key="1">
    <source>
        <dbReference type="ARBA" id="ARBA00022741"/>
    </source>
</evidence>
<name>A0A2K3MGZ6_TRIPR</name>
<feature type="non-terminal residue" evidence="4">
    <location>
        <position position="163"/>
    </location>
</feature>
<keyword evidence="3" id="KW-0175">Coiled coil</keyword>
<dbReference type="ExpressionAtlas" id="A0A2K3MGZ6">
    <property type="expression patterns" value="baseline"/>
</dbReference>
<dbReference type="InterPro" id="IPR005654">
    <property type="entry name" value="ATPase_AFG1-like"/>
</dbReference>
<evidence type="ECO:0000256" key="2">
    <source>
        <dbReference type="ARBA" id="ARBA00022840"/>
    </source>
</evidence>
<evidence type="ECO:0000256" key="3">
    <source>
        <dbReference type="SAM" id="Coils"/>
    </source>
</evidence>
<dbReference type="PANTHER" id="PTHR12169:SF6">
    <property type="entry name" value="AFG1-LIKE ATPASE"/>
    <property type="match status" value="1"/>
</dbReference>
<dbReference type="GO" id="GO:0005524">
    <property type="term" value="F:ATP binding"/>
    <property type="evidence" value="ECO:0007669"/>
    <property type="project" value="UniProtKB-KW"/>
</dbReference>
<accession>A0A2K3MGZ6</accession>
<dbReference type="EMBL" id="ASHM01061723">
    <property type="protein sequence ID" value="PNX90072.1"/>
    <property type="molecule type" value="Genomic_DNA"/>
</dbReference>
<reference evidence="4 5" key="2">
    <citation type="journal article" date="2017" name="Front. Plant Sci.">
        <title>Gene Classification and Mining of Molecular Markers Useful in Red Clover (Trifolium pratense) Breeding.</title>
        <authorList>
            <person name="Istvanek J."/>
            <person name="Dluhosova J."/>
            <person name="Dluhos P."/>
            <person name="Patkova L."/>
            <person name="Nedelnik J."/>
            <person name="Repkova J."/>
        </authorList>
    </citation>
    <scope>NUCLEOTIDE SEQUENCE [LARGE SCALE GENOMIC DNA]</scope>
    <source>
        <strain evidence="5">cv. Tatra</strain>
        <tissue evidence="4">Young leaves</tissue>
    </source>
</reference>
<gene>
    <name evidence="4" type="ORF">L195_g046195</name>
</gene>
<organism evidence="4 5">
    <name type="scientific">Trifolium pratense</name>
    <name type="common">Red clover</name>
    <dbReference type="NCBI Taxonomy" id="57577"/>
    <lineage>
        <taxon>Eukaryota</taxon>
        <taxon>Viridiplantae</taxon>
        <taxon>Streptophyta</taxon>
        <taxon>Embryophyta</taxon>
        <taxon>Tracheophyta</taxon>
        <taxon>Spermatophyta</taxon>
        <taxon>Magnoliopsida</taxon>
        <taxon>eudicotyledons</taxon>
        <taxon>Gunneridae</taxon>
        <taxon>Pentapetalae</taxon>
        <taxon>rosids</taxon>
        <taxon>fabids</taxon>
        <taxon>Fabales</taxon>
        <taxon>Fabaceae</taxon>
        <taxon>Papilionoideae</taxon>
        <taxon>50 kb inversion clade</taxon>
        <taxon>NPAAA clade</taxon>
        <taxon>Hologalegina</taxon>
        <taxon>IRL clade</taxon>
        <taxon>Trifolieae</taxon>
        <taxon>Trifolium</taxon>
    </lineage>
</organism>
<sequence length="163" mass="19620">MRRRIWNLLLNNNNNYNSNKLIQFAFSIPTSNFRFTASRYYCTDPSRILNHNRPGPLVQYKNLVNQGKLQHDPYQETVATELQNLLARLENYERQMEEYHVNLSKWENSRENERRRILTEEVEKQQNDEDWWRRLNNKITERWTTNSSDFSLGPGSVLLLKVS</sequence>
<dbReference type="AlphaFoldDB" id="A0A2K3MGZ6"/>
<keyword evidence="1" id="KW-0547">Nucleotide-binding</keyword>
<reference evidence="4 5" key="1">
    <citation type="journal article" date="2014" name="Am. J. Bot.">
        <title>Genome assembly and annotation for red clover (Trifolium pratense; Fabaceae).</title>
        <authorList>
            <person name="Istvanek J."/>
            <person name="Jaros M."/>
            <person name="Krenek A."/>
            <person name="Repkova J."/>
        </authorList>
    </citation>
    <scope>NUCLEOTIDE SEQUENCE [LARGE SCALE GENOMIC DNA]</scope>
    <source>
        <strain evidence="5">cv. Tatra</strain>
        <tissue evidence="4">Young leaves</tissue>
    </source>
</reference>
<protein>
    <submittedName>
        <fullName evidence="4">AFG1-family ATPase</fullName>
    </submittedName>
</protein>